<dbReference type="Proteomes" id="UP000327108">
    <property type="component" value="Unassembled WGS sequence"/>
</dbReference>
<keyword evidence="3" id="KW-1185">Reference proteome</keyword>
<organism evidence="2 3">
    <name type="scientific">Ochrobactrum quorumnocens</name>
    <dbReference type="NCBI Taxonomy" id="271865"/>
    <lineage>
        <taxon>Bacteria</taxon>
        <taxon>Pseudomonadati</taxon>
        <taxon>Pseudomonadota</taxon>
        <taxon>Alphaproteobacteria</taxon>
        <taxon>Hyphomicrobiales</taxon>
        <taxon>Brucellaceae</taxon>
        <taxon>Brucella/Ochrobactrum group</taxon>
        <taxon>Ochrobactrum</taxon>
    </lineage>
</organism>
<evidence type="ECO:0000313" key="3">
    <source>
        <dbReference type="Proteomes" id="UP000327108"/>
    </source>
</evidence>
<name>A0A5N1K3Q9_9HYPH</name>
<accession>A0A5N1K3Q9</accession>
<keyword evidence="1" id="KW-0812">Transmembrane</keyword>
<evidence type="ECO:0000313" key="2">
    <source>
        <dbReference type="EMBL" id="KAA9370956.1"/>
    </source>
</evidence>
<comment type="caution">
    <text evidence="2">The sequence shown here is derived from an EMBL/GenBank/DDBJ whole genome shotgun (WGS) entry which is preliminary data.</text>
</comment>
<evidence type="ECO:0000256" key="1">
    <source>
        <dbReference type="SAM" id="Phobius"/>
    </source>
</evidence>
<sequence>MSSHLAQSKWRMLDMLPAIALFVIGLTALIYAMLSPSGKNGQFAVLMQPWANVSQVATLLSKADVQILSFNERMNVVVVYAARPDAIDALYNAGAWLVFEPAQLSSCFDLAVTGA</sequence>
<proteinExistence type="predicted"/>
<keyword evidence="1" id="KW-1133">Transmembrane helix</keyword>
<dbReference type="EMBL" id="VYXQ01000001">
    <property type="protein sequence ID" value="KAA9370956.1"/>
    <property type="molecule type" value="Genomic_DNA"/>
</dbReference>
<protein>
    <submittedName>
        <fullName evidence="2">Uncharacterized protein</fullName>
    </submittedName>
</protein>
<dbReference type="AlphaFoldDB" id="A0A5N1K3Q9"/>
<dbReference type="RefSeq" id="WP_151091089.1">
    <property type="nucleotide sequence ID" value="NZ_VYXQ01000001.1"/>
</dbReference>
<reference evidence="2 3" key="1">
    <citation type="submission" date="2019-09" db="EMBL/GenBank/DDBJ databases">
        <title>Biological control of the noxious weed angled onion (Allium triquetrum) thwarted by endophytic bacteria in Victoria, Australia.</title>
        <authorList>
            <person name="Tehranchian P."/>
            <person name="Adair R.J."/>
            <person name="Van T.H."/>
            <person name="Morrison P.D."/>
            <person name="Williams H."/>
            <person name="Lawrie A.C."/>
        </authorList>
    </citation>
    <scope>NUCLEOTIDE SEQUENCE [LARGE SCALE GENOMIC DNA]</scope>
    <source>
        <strain evidence="2 3">RPTAtOch1</strain>
    </source>
</reference>
<gene>
    <name evidence="2" type="ORF">F3W84_00640</name>
</gene>
<feature type="transmembrane region" description="Helical" evidence="1">
    <location>
        <begin position="12"/>
        <end position="34"/>
    </location>
</feature>
<keyword evidence="1" id="KW-0472">Membrane</keyword>